<evidence type="ECO:0000313" key="2">
    <source>
        <dbReference type="EMBL" id="SDI87117.1"/>
    </source>
</evidence>
<dbReference type="RefSeq" id="WP_090588295.1">
    <property type="nucleotide sequence ID" value="NZ_FNDT01000029.1"/>
</dbReference>
<organism evidence="2 3">
    <name type="scientific">Arthrobacter subterraneus</name>
    <dbReference type="NCBI Taxonomy" id="335973"/>
    <lineage>
        <taxon>Bacteria</taxon>
        <taxon>Bacillati</taxon>
        <taxon>Actinomycetota</taxon>
        <taxon>Actinomycetes</taxon>
        <taxon>Micrococcales</taxon>
        <taxon>Micrococcaceae</taxon>
        <taxon>Arthrobacter</taxon>
    </lineage>
</organism>
<reference evidence="2 3" key="1">
    <citation type="submission" date="2016-10" db="EMBL/GenBank/DDBJ databases">
        <authorList>
            <person name="de Groot N.N."/>
        </authorList>
    </citation>
    <scope>NUCLEOTIDE SEQUENCE [LARGE SCALE GENOMIC DNA]</scope>
    <source>
        <strain evidence="2 3">NP_1H</strain>
    </source>
</reference>
<keyword evidence="3" id="KW-1185">Reference proteome</keyword>
<name>A0A1G8P3U0_9MICC</name>
<dbReference type="EMBL" id="FNDT01000029">
    <property type="protein sequence ID" value="SDI87117.1"/>
    <property type="molecule type" value="Genomic_DNA"/>
</dbReference>
<evidence type="ECO:0000313" key="3">
    <source>
        <dbReference type="Proteomes" id="UP000199258"/>
    </source>
</evidence>
<proteinExistence type="predicted"/>
<evidence type="ECO:0000256" key="1">
    <source>
        <dbReference type="SAM" id="MobiDB-lite"/>
    </source>
</evidence>
<dbReference type="Proteomes" id="UP000199258">
    <property type="component" value="Unassembled WGS sequence"/>
</dbReference>
<dbReference type="OrthoDB" id="4954371at2"/>
<gene>
    <name evidence="2" type="ORF">SAMN04488693_1295</name>
</gene>
<protein>
    <submittedName>
        <fullName evidence="2">Uncharacterized protein</fullName>
    </submittedName>
</protein>
<accession>A0A1G8P3U0</accession>
<feature type="region of interest" description="Disordered" evidence="1">
    <location>
        <begin position="100"/>
        <end position="128"/>
    </location>
</feature>
<sequence>MTLSPAIWESLVAETQFAAELTLTGLRRLCSVPAEFELAPWYGKDLNYALHVGMHSYSSGLERLCKLAIACNNYATTGEFPNLRKYSHKIGDLLDAVEELTPPPSSPGTAERKKKHLSRPSDPLDPDLTKTIERFANGAGRYEHLDSLWNDSAEVNTYNEWSALAARVSLPEEVRRLISLKEASAYAMGAELSEVGLESTAASVMEDLTTPTYEPSVGVVLSLHRQARWVATSLDIATYYTTQDLPLLGEVVSSTFIHTSADFFNYHIARLSDDVTIEEELHVAFERIRAREEEPDDDDVDCGNPN</sequence>
<dbReference type="AlphaFoldDB" id="A0A1G8P3U0"/>
<dbReference type="STRING" id="335973.SAMN04488693_1295"/>